<evidence type="ECO:0000256" key="2">
    <source>
        <dbReference type="ARBA" id="ARBA00022490"/>
    </source>
</evidence>
<organism evidence="13 14">
    <name type="scientific">Paenalkalicoccus suaedae</name>
    <dbReference type="NCBI Taxonomy" id="2592382"/>
    <lineage>
        <taxon>Bacteria</taxon>
        <taxon>Bacillati</taxon>
        <taxon>Bacillota</taxon>
        <taxon>Bacilli</taxon>
        <taxon>Bacillales</taxon>
        <taxon>Bacillaceae</taxon>
        <taxon>Paenalkalicoccus</taxon>
    </lineage>
</organism>
<comment type="function">
    <text evidence="10">Catalyzes the attachment of tyrosine to tRNA(Tyr) in a two-step reaction: tyrosine is first activated by ATP to form Tyr-AMP and then transferred to the acceptor end of tRNA(Tyr).</text>
</comment>
<dbReference type="PROSITE" id="PS00178">
    <property type="entry name" value="AA_TRNA_LIGASE_I"/>
    <property type="match status" value="1"/>
</dbReference>
<dbReference type="Pfam" id="PF00579">
    <property type="entry name" value="tRNA-synt_1b"/>
    <property type="match status" value="1"/>
</dbReference>
<dbReference type="GO" id="GO:0006437">
    <property type="term" value="P:tyrosyl-tRNA aminoacylation"/>
    <property type="evidence" value="ECO:0007669"/>
    <property type="project" value="UniProtKB-UniRule"/>
</dbReference>
<dbReference type="InterPro" id="IPR024088">
    <property type="entry name" value="Tyr-tRNA-ligase_bac-type"/>
</dbReference>
<protein>
    <recommendedName>
        <fullName evidence="10">Tyrosine--tRNA ligase</fullName>
        <ecNumber evidence="10">6.1.1.1</ecNumber>
    </recommendedName>
    <alternativeName>
        <fullName evidence="10">Tyrosyl-tRNA synthetase</fullName>
        <shortName evidence="10">TyrRS</shortName>
    </alternativeName>
</protein>
<evidence type="ECO:0000313" key="13">
    <source>
        <dbReference type="EMBL" id="QKS72554.1"/>
    </source>
</evidence>
<dbReference type="CDD" id="cd00165">
    <property type="entry name" value="S4"/>
    <property type="match status" value="1"/>
</dbReference>
<dbReference type="CDD" id="cd00805">
    <property type="entry name" value="TyrRS_core"/>
    <property type="match status" value="1"/>
</dbReference>
<dbReference type="Gene3D" id="1.10.240.10">
    <property type="entry name" value="Tyrosyl-Transfer RNA Synthetase"/>
    <property type="match status" value="1"/>
</dbReference>
<dbReference type="AlphaFoldDB" id="A0A859FII8"/>
<keyword evidence="4 10" id="KW-0547">Nucleotide-binding</keyword>
<dbReference type="InterPro" id="IPR002305">
    <property type="entry name" value="aa-tRNA-synth_Ic"/>
</dbReference>
<dbReference type="SMART" id="SM00363">
    <property type="entry name" value="S4"/>
    <property type="match status" value="1"/>
</dbReference>
<dbReference type="GO" id="GO:0005524">
    <property type="term" value="F:ATP binding"/>
    <property type="evidence" value="ECO:0007669"/>
    <property type="project" value="UniProtKB-UniRule"/>
</dbReference>
<name>A0A859FII8_9BACI</name>
<dbReference type="InterPro" id="IPR002307">
    <property type="entry name" value="Tyr-tRNA-ligase"/>
</dbReference>
<dbReference type="EMBL" id="CP041372">
    <property type="protein sequence ID" value="QKS72554.1"/>
    <property type="molecule type" value="Genomic_DNA"/>
</dbReference>
<dbReference type="RefSeq" id="WP_176010529.1">
    <property type="nucleotide sequence ID" value="NZ_CP041372.2"/>
</dbReference>
<proteinExistence type="inferred from homology"/>
<evidence type="ECO:0000256" key="10">
    <source>
        <dbReference type="HAMAP-Rule" id="MF_02007"/>
    </source>
</evidence>
<dbReference type="SUPFAM" id="SSF52374">
    <property type="entry name" value="Nucleotidylyl transferase"/>
    <property type="match status" value="1"/>
</dbReference>
<evidence type="ECO:0000256" key="9">
    <source>
        <dbReference type="ARBA" id="ARBA00048248"/>
    </source>
</evidence>
<evidence type="ECO:0000259" key="12">
    <source>
        <dbReference type="SMART" id="SM00363"/>
    </source>
</evidence>
<comment type="similarity">
    <text evidence="10">Belongs to the class-I aminoacyl-tRNA synthetase family. TyrS type 2 subfamily.</text>
</comment>
<keyword evidence="7 10" id="KW-0648">Protein biosynthesis</keyword>
<dbReference type="Gene3D" id="3.40.50.620">
    <property type="entry name" value="HUPs"/>
    <property type="match status" value="1"/>
</dbReference>
<dbReference type="Gene3D" id="3.10.290.10">
    <property type="entry name" value="RNA-binding S4 domain"/>
    <property type="match status" value="1"/>
</dbReference>
<dbReference type="InterPro" id="IPR014729">
    <property type="entry name" value="Rossmann-like_a/b/a_fold"/>
</dbReference>
<dbReference type="PANTHER" id="PTHR11766">
    <property type="entry name" value="TYROSYL-TRNA SYNTHETASE"/>
    <property type="match status" value="1"/>
</dbReference>
<feature type="short sequence motif" description="'KMSKS' region" evidence="10">
    <location>
        <begin position="243"/>
        <end position="247"/>
    </location>
</feature>
<dbReference type="Proteomes" id="UP000318138">
    <property type="component" value="Chromosome"/>
</dbReference>
<dbReference type="InterPro" id="IPR054608">
    <property type="entry name" value="SYY-like_C"/>
</dbReference>
<sequence length="429" mass="48241">MGQNVLEQLNEEQRLEVKRQVRLYAHGAQEVIPSEELELKVAQSVLEGRPLKIKLGLDPSAPDVHLGHTVVLKKMRQFQDNGHIIQLLIGDFTGKIGDPTGKSVARRALTDEEVEHNAKTYFEQFGKVLDMEKVELHYNSKWLRTLSFEDVIQLAGKITVARLMERDDFEERTALGKPISLHEFFYPLMQGYDSVVLKNDIELGGTDQHFNILMGRHYQEKFGEPKQVALLMPLLEGLDGVEKMSKSKNNYIGIDEAPRDMYGKAMSIPDELMGKYFELVTDLSVDEVEKVKADLASGALHPRDGKMRLAKTIVRMYHDEEAARKAEDDFIAVFQKGALPDFMDEVVFDFEAAGVGEKKSSGAGNSVRVLVLLTQLNLFHSNSEASRMIANGGVRINGVKVEDDKARVEVTDEMIVQVGKRKFVKVRVG</sequence>
<dbReference type="SUPFAM" id="SSF55174">
    <property type="entry name" value="Alpha-L RNA-binding motif"/>
    <property type="match status" value="1"/>
</dbReference>
<dbReference type="FunFam" id="1.10.240.10:FF:000006">
    <property type="entry name" value="Tyrosine--tRNA ligase"/>
    <property type="match status" value="1"/>
</dbReference>
<dbReference type="PANTHER" id="PTHR11766:SF1">
    <property type="entry name" value="TYROSINE--TRNA LIGASE"/>
    <property type="match status" value="1"/>
</dbReference>
<evidence type="ECO:0000256" key="11">
    <source>
        <dbReference type="PROSITE-ProRule" id="PRU00182"/>
    </source>
</evidence>
<dbReference type="PRINTS" id="PR01040">
    <property type="entry name" value="TRNASYNTHTYR"/>
</dbReference>
<evidence type="ECO:0000256" key="8">
    <source>
        <dbReference type="ARBA" id="ARBA00023146"/>
    </source>
</evidence>
<reference evidence="14" key="1">
    <citation type="submission" date="2019-07" db="EMBL/GenBank/DDBJ databases">
        <title>Bacillus alkalisoli sp. nov. isolated from saline soil.</title>
        <authorList>
            <person name="Sun J.-Q."/>
            <person name="Xu L."/>
        </authorList>
    </citation>
    <scope>NUCLEOTIDE SEQUENCE [LARGE SCALE GENOMIC DNA]</scope>
    <source>
        <strain evidence="14">M4U3P1</strain>
    </source>
</reference>
<feature type="short sequence motif" description="'HIGH' region" evidence="10">
    <location>
        <begin position="59"/>
        <end position="68"/>
    </location>
</feature>
<keyword evidence="6 11" id="KW-0694">RNA-binding</keyword>
<gene>
    <name evidence="10" type="primary">tyrS</name>
    <name evidence="13" type="ORF">FLK61_38710</name>
</gene>
<dbReference type="InterPro" id="IPR036986">
    <property type="entry name" value="S4_RNA-bd_sf"/>
</dbReference>
<evidence type="ECO:0000256" key="5">
    <source>
        <dbReference type="ARBA" id="ARBA00022840"/>
    </source>
</evidence>
<keyword evidence="8 10" id="KW-0030">Aminoacyl-tRNA synthetase</keyword>
<dbReference type="InterPro" id="IPR002942">
    <property type="entry name" value="S4_RNA-bd"/>
</dbReference>
<dbReference type="PROSITE" id="PS50889">
    <property type="entry name" value="S4"/>
    <property type="match status" value="1"/>
</dbReference>
<feature type="domain" description="RNA-binding S4" evidence="12">
    <location>
        <begin position="367"/>
        <end position="429"/>
    </location>
</feature>
<keyword evidence="5 10" id="KW-0067">ATP-binding</keyword>
<evidence type="ECO:0000256" key="7">
    <source>
        <dbReference type="ARBA" id="ARBA00022917"/>
    </source>
</evidence>
<dbReference type="GO" id="GO:0003723">
    <property type="term" value="F:RNA binding"/>
    <property type="evidence" value="ECO:0007669"/>
    <property type="project" value="UniProtKB-KW"/>
</dbReference>
<comment type="subunit">
    <text evidence="1 10">Homodimer.</text>
</comment>
<dbReference type="GO" id="GO:0004831">
    <property type="term" value="F:tyrosine-tRNA ligase activity"/>
    <property type="evidence" value="ECO:0007669"/>
    <property type="project" value="UniProtKB-UniRule"/>
</dbReference>
<dbReference type="HAMAP" id="MF_02007">
    <property type="entry name" value="Tyr_tRNA_synth_type2"/>
    <property type="match status" value="1"/>
</dbReference>
<evidence type="ECO:0000313" key="14">
    <source>
        <dbReference type="Proteomes" id="UP000318138"/>
    </source>
</evidence>
<comment type="catalytic activity">
    <reaction evidence="9 10">
        <text>tRNA(Tyr) + L-tyrosine + ATP = L-tyrosyl-tRNA(Tyr) + AMP + diphosphate + H(+)</text>
        <dbReference type="Rhea" id="RHEA:10220"/>
        <dbReference type="Rhea" id="RHEA-COMP:9706"/>
        <dbReference type="Rhea" id="RHEA-COMP:9707"/>
        <dbReference type="ChEBI" id="CHEBI:15378"/>
        <dbReference type="ChEBI" id="CHEBI:30616"/>
        <dbReference type="ChEBI" id="CHEBI:33019"/>
        <dbReference type="ChEBI" id="CHEBI:58315"/>
        <dbReference type="ChEBI" id="CHEBI:78442"/>
        <dbReference type="ChEBI" id="CHEBI:78536"/>
        <dbReference type="ChEBI" id="CHEBI:456215"/>
        <dbReference type="EC" id="6.1.1.1"/>
    </reaction>
</comment>
<evidence type="ECO:0000256" key="1">
    <source>
        <dbReference type="ARBA" id="ARBA00011738"/>
    </source>
</evidence>
<feature type="binding site" evidence="10">
    <location>
        <position position="246"/>
    </location>
    <ligand>
        <name>ATP</name>
        <dbReference type="ChEBI" id="CHEBI:30616"/>
    </ligand>
</feature>
<evidence type="ECO:0000256" key="3">
    <source>
        <dbReference type="ARBA" id="ARBA00022598"/>
    </source>
</evidence>
<evidence type="ECO:0000256" key="4">
    <source>
        <dbReference type="ARBA" id="ARBA00022741"/>
    </source>
</evidence>
<accession>A0A859FII8</accession>
<keyword evidence="2 10" id="KW-0963">Cytoplasm</keyword>
<dbReference type="KEGG" id="psua:FLK61_38710"/>
<dbReference type="InterPro" id="IPR024108">
    <property type="entry name" value="Tyr-tRNA-ligase_bac_2"/>
</dbReference>
<dbReference type="NCBIfam" id="TIGR00234">
    <property type="entry name" value="tyrS"/>
    <property type="match status" value="1"/>
</dbReference>
<dbReference type="FunFam" id="3.40.50.620:FF:000061">
    <property type="entry name" value="Tyrosine--tRNA ligase"/>
    <property type="match status" value="1"/>
</dbReference>
<keyword evidence="3 10" id="KW-0436">Ligase</keyword>
<comment type="subcellular location">
    <subcellularLocation>
        <location evidence="10">Cytoplasm</location>
    </subcellularLocation>
</comment>
<dbReference type="Pfam" id="PF22421">
    <property type="entry name" value="SYY_C-terminal"/>
    <property type="match status" value="1"/>
</dbReference>
<evidence type="ECO:0000256" key="6">
    <source>
        <dbReference type="ARBA" id="ARBA00022884"/>
    </source>
</evidence>
<dbReference type="EC" id="6.1.1.1" evidence="10"/>
<keyword evidence="14" id="KW-1185">Reference proteome</keyword>
<dbReference type="InterPro" id="IPR001412">
    <property type="entry name" value="aa-tRNA-synth_I_CS"/>
</dbReference>
<dbReference type="GO" id="GO:0005829">
    <property type="term" value="C:cytosol"/>
    <property type="evidence" value="ECO:0007669"/>
    <property type="project" value="TreeGrafter"/>
</dbReference>